<evidence type="ECO:0000256" key="1">
    <source>
        <dbReference type="SAM" id="Phobius"/>
    </source>
</evidence>
<keyword evidence="1" id="KW-1133">Transmembrane helix</keyword>
<evidence type="ECO:0000313" key="3">
    <source>
        <dbReference type="Proteomes" id="UP000199024"/>
    </source>
</evidence>
<feature type="transmembrane region" description="Helical" evidence="1">
    <location>
        <begin position="6"/>
        <end position="25"/>
    </location>
</feature>
<accession>A0A1I6N211</accession>
<gene>
    <name evidence="2" type="ORF">SAMN05421771_4351</name>
</gene>
<reference evidence="2 3" key="1">
    <citation type="submission" date="2016-10" db="EMBL/GenBank/DDBJ databases">
        <authorList>
            <person name="de Groot N.N."/>
        </authorList>
    </citation>
    <scope>NUCLEOTIDE SEQUENCE [LARGE SCALE GENOMIC DNA]</scope>
    <source>
        <strain evidence="2 3">DSM 21001</strain>
    </source>
</reference>
<evidence type="ECO:0000313" key="2">
    <source>
        <dbReference type="EMBL" id="SFS22002.1"/>
    </source>
</evidence>
<dbReference type="EMBL" id="FOZL01000003">
    <property type="protein sequence ID" value="SFS22002.1"/>
    <property type="molecule type" value="Genomic_DNA"/>
</dbReference>
<organism evidence="2 3">
    <name type="scientific">Granulicella pectinivorans</name>
    <dbReference type="NCBI Taxonomy" id="474950"/>
    <lineage>
        <taxon>Bacteria</taxon>
        <taxon>Pseudomonadati</taxon>
        <taxon>Acidobacteriota</taxon>
        <taxon>Terriglobia</taxon>
        <taxon>Terriglobales</taxon>
        <taxon>Acidobacteriaceae</taxon>
        <taxon>Granulicella</taxon>
    </lineage>
</organism>
<name>A0A1I6N211_9BACT</name>
<dbReference type="AlphaFoldDB" id="A0A1I6N211"/>
<sequence>MYLALATVINFTLFFTAIYYLVGLFSKTNNSD</sequence>
<keyword evidence="3" id="KW-1185">Reference proteome</keyword>
<dbReference type="Proteomes" id="UP000199024">
    <property type="component" value="Unassembled WGS sequence"/>
</dbReference>
<keyword evidence="1" id="KW-0812">Transmembrane</keyword>
<protein>
    <submittedName>
        <fullName evidence="2">Uncharacterized protein</fullName>
    </submittedName>
</protein>
<keyword evidence="1" id="KW-0472">Membrane</keyword>
<proteinExistence type="predicted"/>